<keyword evidence="2" id="KW-1133">Transmembrane helix</keyword>
<evidence type="ECO:0008006" key="5">
    <source>
        <dbReference type="Google" id="ProtNLM"/>
    </source>
</evidence>
<organism evidence="3 4">
    <name type="scientific">Leclercia adecarboxylata</name>
    <dbReference type="NCBI Taxonomy" id="83655"/>
    <lineage>
        <taxon>Bacteria</taxon>
        <taxon>Pseudomonadati</taxon>
        <taxon>Pseudomonadota</taxon>
        <taxon>Gammaproteobacteria</taxon>
        <taxon>Enterobacterales</taxon>
        <taxon>Enterobacteriaceae</taxon>
        <taxon>Leclercia</taxon>
    </lineage>
</organism>
<feature type="transmembrane region" description="Helical" evidence="2">
    <location>
        <begin position="7"/>
        <end position="25"/>
    </location>
</feature>
<evidence type="ECO:0000313" key="4">
    <source>
        <dbReference type="Proteomes" id="UP000310719"/>
    </source>
</evidence>
<evidence type="ECO:0000313" key="3">
    <source>
        <dbReference type="EMBL" id="VTP69022.1"/>
    </source>
</evidence>
<dbReference type="EMBL" id="LR590464">
    <property type="protein sequence ID" value="VTP69022.1"/>
    <property type="molecule type" value="Genomic_DNA"/>
</dbReference>
<keyword evidence="2" id="KW-0812">Transmembrane</keyword>
<proteinExistence type="predicted"/>
<dbReference type="Proteomes" id="UP000310719">
    <property type="component" value="Chromosome"/>
</dbReference>
<evidence type="ECO:0000256" key="2">
    <source>
        <dbReference type="SAM" id="Phobius"/>
    </source>
</evidence>
<keyword evidence="2" id="KW-0472">Membrane</keyword>
<name>A0A4U9HWD2_9ENTR</name>
<evidence type="ECO:0000256" key="1">
    <source>
        <dbReference type="SAM" id="MobiDB-lite"/>
    </source>
</evidence>
<sequence>MEKKKRLSTWLIILLIAIIGGFLIWTENPVVHLLTTEKKLIVSLAVAGVCLFILLCDDLFVRLWQWLISQSFIQQLRKLSDKTHHREEILFIDRKKHCEVLKSIHLYLHHTYGRTRSRRLRILLVTGSVTDAEQLAPKLTQELWQEDQGTLLLWGGDLNTPADTDWLAALRKLRRCPVDGIVWVTSQLDSPTDNAAPVLTPDAMDMLAASLSTRYTALGWQLPLYVWSLHSRAGQQADRVTQPVGCLLQPGCRAEGLNNQLATLTPGLVTQGHSADMHESAAQLPVGPGRPALTRAGNGDRAAIDPA</sequence>
<reference evidence="3 4" key="1">
    <citation type="submission" date="2019-05" db="EMBL/GenBank/DDBJ databases">
        <authorList>
            <consortium name="Pathogen Informatics"/>
        </authorList>
    </citation>
    <scope>NUCLEOTIDE SEQUENCE [LARGE SCALE GENOMIC DNA]</scope>
    <source>
        <strain evidence="3 4">NCTC13032</strain>
    </source>
</reference>
<protein>
    <recommendedName>
        <fullName evidence="5">Type VI secretion protein VasK</fullName>
    </recommendedName>
</protein>
<gene>
    <name evidence="3" type="ORF">NCTC13032_03913</name>
</gene>
<accession>A0A4U9HWD2</accession>
<feature type="transmembrane region" description="Helical" evidence="2">
    <location>
        <begin position="40"/>
        <end position="61"/>
    </location>
</feature>
<dbReference type="AlphaFoldDB" id="A0A4U9HWD2"/>
<feature type="region of interest" description="Disordered" evidence="1">
    <location>
        <begin position="276"/>
        <end position="307"/>
    </location>
</feature>